<dbReference type="Pfam" id="PF01124">
    <property type="entry name" value="MAPEG"/>
    <property type="match status" value="1"/>
</dbReference>
<evidence type="ECO:0000256" key="4">
    <source>
        <dbReference type="ARBA" id="ARBA00010459"/>
    </source>
</evidence>
<keyword evidence="8" id="KW-1000">Mitochondrion outer membrane</keyword>
<feature type="transmembrane region" description="Helical" evidence="17">
    <location>
        <begin position="75"/>
        <end position="102"/>
    </location>
</feature>
<evidence type="ECO:0000256" key="16">
    <source>
        <dbReference type="ARBA" id="ARBA00049385"/>
    </source>
</evidence>
<evidence type="ECO:0000256" key="8">
    <source>
        <dbReference type="ARBA" id="ARBA00022787"/>
    </source>
</evidence>
<evidence type="ECO:0000256" key="17">
    <source>
        <dbReference type="SAM" id="Phobius"/>
    </source>
</evidence>
<keyword evidence="12" id="KW-0496">Mitochondrion</keyword>
<dbReference type="PANTHER" id="PTHR10689">
    <property type="entry name" value="MICROSOMAL GLUTATHIONE S-TRANSFERASE 1"/>
    <property type="match status" value="1"/>
</dbReference>
<dbReference type="OrthoDB" id="193139at2759"/>
<evidence type="ECO:0000256" key="2">
    <source>
        <dbReference type="ARBA" id="ARBA00004294"/>
    </source>
</evidence>
<comment type="catalytic activity">
    <reaction evidence="16">
        <text>RX + glutathione = an S-substituted glutathione + a halide anion + H(+)</text>
        <dbReference type="Rhea" id="RHEA:16437"/>
        <dbReference type="ChEBI" id="CHEBI:15378"/>
        <dbReference type="ChEBI" id="CHEBI:16042"/>
        <dbReference type="ChEBI" id="CHEBI:17792"/>
        <dbReference type="ChEBI" id="CHEBI:57925"/>
        <dbReference type="ChEBI" id="CHEBI:90779"/>
        <dbReference type="EC" id="2.5.1.18"/>
    </reaction>
    <physiologicalReaction direction="left-to-right" evidence="16">
        <dbReference type="Rhea" id="RHEA:16438"/>
    </physiologicalReaction>
</comment>
<dbReference type="Gene3D" id="1.20.120.550">
    <property type="entry name" value="Membrane associated eicosanoid/glutathione metabolism-like domain"/>
    <property type="match status" value="1"/>
</dbReference>
<name>A0A8B0MF27_EURAF</name>
<dbReference type="AlphaFoldDB" id="A0A8B0MF27"/>
<evidence type="ECO:0000256" key="6">
    <source>
        <dbReference type="ARBA" id="ARBA00022679"/>
    </source>
</evidence>
<evidence type="ECO:0000256" key="15">
    <source>
        <dbReference type="ARBA" id="ARBA00039397"/>
    </source>
</evidence>
<dbReference type="GO" id="GO:0004364">
    <property type="term" value="F:glutathione transferase activity"/>
    <property type="evidence" value="ECO:0007669"/>
    <property type="project" value="UniProtKB-EC"/>
</dbReference>
<proteinExistence type="evidence at transcript level"/>
<keyword evidence="10 17" id="KW-1133">Transmembrane helix</keyword>
<evidence type="ECO:0000256" key="7">
    <source>
        <dbReference type="ARBA" id="ARBA00022692"/>
    </source>
</evidence>
<protein>
    <recommendedName>
        <fullName evidence="15">Microsomal glutathione S-transferase 1</fullName>
        <ecNumber evidence="5">2.5.1.18</ecNumber>
    </recommendedName>
</protein>
<comment type="similarity">
    <text evidence="4">Belongs to the MAPEG family.</text>
</comment>
<evidence type="ECO:0000256" key="12">
    <source>
        <dbReference type="ARBA" id="ARBA00023128"/>
    </source>
</evidence>
<evidence type="ECO:0000256" key="11">
    <source>
        <dbReference type="ARBA" id="ARBA00022990"/>
    </source>
</evidence>
<keyword evidence="7 17" id="KW-0812">Transmembrane</keyword>
<dbReference type="EC" id="2.5.1.18" evidence="5"/>
<keyword evidence="6" id="KW-0808">Transferase</keyword>
<organism evidence="18">
    <name type="scientific">Eurytemora affinis</name>
    <name type="common">Copepod</name>
    <name type="synonym">Temora affinis</name>
    <dbReference type="NCBI Taxonomy" id="88015"/>
    <lineage>
        <taxon>Eukaryota</taxon>
        <taxon>Metazoa</taxon>
        <taxon>Ecdysozoa</taxon>
        <taxon>Arthropoda</taxon>
        <taxon>Crustacea</taxon>
        <taxon>Multicrustacea</taxon>
        <taxon>Hexanauplia</taxon>
        <taxon>Copepoda</taxon>
        <taxon>Calanoida</taxon>
        <taxon>Temoridae</taxon>
        <taxon>Eurytemora</taxon>
    </lineage>
</organism>
<dbReference type="GO" id="GO:0005789">
    <property type="term" value="C:endoplasmic reticulum membrane"/>
    <property type="evidence" value="ECO:0007669"/>
    <property type="project" value="UniProtKB-SubCell"/>
</dbReference>
<dbReference type="InterPro" id="IPR023352">
    <property type="entry name" value="MAPEG-like_dom_sf"/>
</dbReference>
<dbReference type="PANTHER" id="PTHR10689:SF6">
    <property type="entry name" value="MICROSOMAL GLUTATHIONE S-TRANSFERASE 1"/>
    <property type="match status" value="1"/>
</dbReference>
<evidence type="ECO:0000256" key="3">
    <source>
        <dbReference type="ARBA" id="ARBA00004477"/>
    </source>
</evidence>
<keyword evidence="13 17" id="KW-0472">Membrane</keyword>
<dbReference type="InterPro" id="IPR040162">
    <property type="entry name" value="MGST1-like"/>
</dbReference>
<dbReference type="InterPro" id="IPR001129">
    <property type="entry name" value="Membr-assoc_MAPEG"/>
</dbReference>
<feature type="transmembrane region" description="Helical" evidence="17">
    <location>
        <begin position="7"/>
        <end position="30"/>
    </location>
</feature>
<comment type="subunit">
    <text evidence="14">Homotrimer; The trimer binds only one molecule of glutathione.</text>
</comment>
<reference evidence="18" key="1">
    <citation type="submission" date="2020-10" db="EMBL/GenBank/DDBJ databases">
        <authorList>
            <person name="Kim D.-H."/>
        </authorList>
    </citation>
    <scope>NUCLEOTIDE SEQUENCE</scope>
</reference>
<dbReference type="GO" id="GO:0005741">
    <property type="term" value="C:mitochondrial outer membrane"/>
    <property type="evidence" value="ECO:0007669"/>
    <property type="project" value="UniProtKB-SubCell"/>
</dbReference>
<evidence type="ECO:0000256" key="13">
    <source>
        <dbReference type="ARBA" id="ARBA00023136"/>
    </source>
</evidence>
<dbReference type="EMBL" id="MW149333">
    <property type="protein sequence ID" value="QTW43633.1"/>
    <property type="molecule type" value="mRNA"/>
</dbReference>
<keyword evidence="11" id="KW-0007">Acetylation</keyword>
<evidence type="ECO:0000256" key="14">
    <source>
        <dbReference type="ARBA" id="ARBA00038540"/>
    </source>
</evidence>
<evidence type="ECO:0000256" key="9">
    <source>
        <dbReference type="ARBA" id="ARBA00022824"/>
    </source>
</evidence>
<keyword evidence="9" id="KW-0256">Endoplasmic reticulum</keyword>
<evidence type="ECO:0000256" key="1">
    <source>
        <dbReference type="ARBA" id="ARBA00003701"/>
    </source>
</evidence>
<dbReference type="FunFam" id="1.20.120.550:FF:000002">
    <property type="entry name" value="Microsomal glutathione S-transferase 1"/>
    <property type="match status" value="1"/>
</dbReference>
<reference evidence="18" key="2">
    <citation type="journal article" name="Mar. Pollut. Bull.">
        <title>The genome of the European estuarine calanoid copepod Eurytemora affinis: Potential use in molecular ecotoxicology.</title>
        <authorList>
            <person name="Choi B.S."/>
            <person name="Kim D.H."/>
            <person name="Kim M.S."/>
            <person name="Park J.C."/>
            <person name="Lee Y.H."/>
            <person name="Kim H.J."/>
            <person name="Jeong C.B."/>
            <person name="Hagiwara A."/>
            <person name="Souissi S."/>
            <person name="Lee J.S."/>
        </authorList>
    </citation>
    <scope>NUCLEOTIDE SEQUENCE</scope>
</reference>
<comment type="subcellular location">
    <subcellularLocation>
        <location evidence="3">Endoplasmic reticulum membrane</location>
        <topology evidence="3">Multi-pass membrane protein</topology>
    </subcellularLocation>
    <subcellularLocation>
        <location evidence="2">Mitochondrion outer membrane</location>
    </subcellularLocation>
</comment>
<evidence type="ECO:0000256" key="10">
    <source>
        <dbReference type="ARBA" id="ARBA00022989"/>
    </source>
</evidence>
<comment type="function">
    <text evidence="1">Conjugation of reduced glutathione to a wide number of exogenous and endogenous hydrophobic electrophiles.</text>
</comment>
<evidence type="ECO:0000256" key="5">
    <source>
        <dbReference type="ARBA" id="ARBA00012452"/>
    </source>
</evidence>
<sequence length="148" mass="16423">MNINQDLFATFAFHAGLMAVKTLGMAFATVKQRISNNNVMTKEDASMRPGAKVGVGVNEDVERVRRAHQNDIENIFPFLTLGFLYLFTNPALSTATTVFRIFSGARIMHTIVYLWEIPQPSRALAFFAGMGANLYMGYKVLSTFASAM</sequence>
<accession>A0A8B0MF27</accession>
<feature type="transmembrane region" description="Helical" evidence="17">
    <location>
        <begin position="123"/>
        <end position="141"/>
    </location>
</feature>
<evidence type="ECO:0000313" key="18">
    <source>
        <dbReference type="EMBL" id="QTW43633.1"/>
    </source>
</evidence>
<dbReference type="SUPFAM" id="SSF161084">
    <property type="entry name" value="MAPEG domain-like"/>
    <property type="match status" value="1"/>
</dbReference>